<keyword evidence="3" id="KW-0813">Transport</keyword>
<proteinExistence type="inferred from homology"/>
<dbReference type="GO" id="GO:0035973">
    <property type="term" value="P:aggrephagy"/>
    <property type="evidence" value="ECO:0007669"/>
    <property type="project" value="TreeGrafter"/>
</dbReference>
<dbReference type="Proteomes" id="UP000316726">
    <property type="component" value="Chromosome 6"/>
</dbReference>
<evidence type="ECO:0000256" key="3">
    <source>
        <dbReference type="ARBA" id="ARBA00022448"/>
    </source>
</evidence>
<organism evidence="15 16">
    <name type="scientific">Chloropicon primus</name>
    <dbReference type="NCBI Taxonomy" id="1764295"/>
    <lineage>
        <taxon>Eukaryota</taxon>
        <taxon>Viridiplantae</taxon>
        <taxon>Chlorophyta</taxon>
        <taxon>Chloropicophyceae</taxon>
        <taxon>Chloropicales</taxon>
        <taxon>Chloropicaceae</taxon>
        <taxon>Chloropicon</taxon>
    </lineage>
</organism>
<keyword evidence="6 13" id="KW-0378">Hydrolase</keyword>
<evidence type="ECO:0000256" key="12">
    <source>
        <dbReference type="ARBA" id="ARBA00045891"/>
    </source>
</evidence>
<keyword evidence="4 13" id="KW-0963">Cytoplasm</keyword>
<protein>
    <recommendedName>
        <fullName evidence="13">Cysteine protease</fullName>
        <ecNumber evidence="13">3.4.22.-</ecNumber>
    </recommendedName>
</protein>
<evidence type="ECO:0000256" key="6">
    <source>
        <dbReference type="ARBA" id="ARBA00022801"/>
    </source>
</evidence>
<gene>
    <name evidence="15" type="ORF">A3770_06p40800</name>
</gene>
<dbReference type="GO" id="GO:0019786">
    <property type="term" value="F:protein-phosphatidylethanolamide deconjugating activity"/>
    <property type="evidence" value="ECO:0007669"/>
    <property type="project" value="InterPro"/>
</dbReference>
<dbReference type="STRING" id="1764295.A0A5B8MQI2"/>
<dbReference type="InterPro" id="IPR038765">
    <property type="entry name" value="Papain-like_cys_pep_sf"/>
</dbReference>
<dbReference type="GO" id="GO:0016485">
    <property type="term" value="P:protein processing"/>
    <property type="evidence" value="ECO:0007669"/>
    <property type="project" value="TreeGrafter"/>
</dbReference>
<keyword evidence="5 13" id="KW-0645">Protease</keyword>
<keyword evidence="8 13" id="KW-0653">Protein transport</keyword>
<feature type="domain" description="Peptidase C54 catalytic" evidence="14">
    <location>
        <begin position="106"/>
        <end position="400"/>
    </location>
</feature>
<evidence type="ECO:0000313" key="16">
    <source>
        <dbReference type="Proteomes" id="UP000316726"/>
    </source>
</evidence>
<evidence type="ECO:0000256" key="4">
    <source>
        <dbReference type="ARBA" id="ARBA00022490"/>
    </source>
</evidence>
<evidence type="ECO:0000259" key="14">
    <source>
        <dbReference type="Pfam" id="PF03416"/>
    </source>
</evidence>
<dbReference type="Pfam" id="PF03416">
    <property type="entry name" value="Peptidase_C54"/>
    <property type="match status" value="1"/>
</dbReference>
<keyword evidence="7" id="KW-0788">Thiol protease</keyword>
<comment type="function">
    <text evidence="12">Cysteine protease that plays a key role in autophagy by mediating both proteolytic activation and delipidation of ATG8 family proteins. The protease activity is required for proteolytic activation of ATG8 family proteins: cleaves the C-terminal amino acid of ATG8 proteins to reveal a C-terminal glycine. Exposure of the glycine at the C-terminus is essential for ATG8 proteins conjugation to phosphatidylethanolamine (PE) and insertion to membranes, which is necessary for autophagy. In addition to the protease activity, also mediates delipidation of PE-conjugated ATG8 proteins.</text>
</comment>
<dbReference type="GO" id="GO:0005737">
    <property type="term" value="C:cytoplasm"/>
    <property type="evidence" value="ECO:0007669"/>
    <property type="project" value="UniProtKB-SubCell"/>
</dbReference>
<evidence type="ECO:0000256" key="11">
    <source>
        <dbReference type="ARBA" id="ARBA00038724"/>
    </source>
</evidence>
<comment type="similarity">
    <text evidence="2 13">Belongs to the peptidase C54 family.</text>
</comment>
<comment type="subunit">
    <text evidence="11">Interacts with ATG8.</text>
</comment>
<comment type="catalytic activity">
    <reaction evidence="10">
        <text>[protein]-C-terminal L-amino acid-glycyl-phosphatidylethanolamide + H2O = [protein]-C-terminal L-amino acid-glycine + a 1,2-diacyl-sn-glycero-3-phosphoethanolamine</text>
        <dbReference type="Rhea" id="RHEA:67548"/>
        <dbReference type="Rhea" id="RHEA-COMP:17323"/>
        <dbReference type="Rhea" id="RHEA-COMP:17324"/>
        <dbReference type="ChEBI" id="CHEBI:15377"/>
        <dbReference type="ChEBI" id="CHEBI:64612"/>
        <dbReference type="ChEBI" id="CHEBI:172940"/>
        <dbReference type="ChEBI" id="CHEBI:172941"/>
    </reaction>
    <physiologicalReaction direction="left-to-right" evidence="10">
        <dbReference type="Rhea" id="RHEA:67549"/>
    </physiologicalReaction>
</comment>
<evidence type="ECO:0000256" key="7">
    <source>
        <dbReference type="ARBA" id="ARBA00022807"/>
    </source>
</evidence>
<dbReference type="GO" id="GO:0000045">
    <property type="term" value="P:autophagosome assembly"/>
    <property type="evidence" value="ECO:0007669"/>
    <property type="project" value="TreeGrafter"/>
</dbReference>
<evidence type="ECO:0000256" key="13">
    <source>
        <dbReference type="RuleBase" id="RU363115"/>
    </source>
</evidence>
<evidence type="ECO:0000256" key="2">
    <source>
        <dbReference type="ARBA" id="ARBA00010958"/>
    </source>
</evidence>
<evidence type="ECO:0000256" key="10">
    <source>
        <dbReference type="ARBA" id="ARBA00029362"/>
    </source>
</evidence>
<dbReference type="InterPro" id="IPR005078">
    <property type="entry name" value="Peptidase_C54"/>
</dbReference>
<reference evidence="15 16" key="1">
    <citation type="submission" date="2018-07" db="EMBL/GenBank/DDBJ databases">
        <title>The complete nuclear genome of the prasinophyte Chloropicon primus (CCMP1205).</title>
        <authorList>
            <person name="Pombert J.-F."/>
            <person name="Otis C."/>
            <person name="Turmel M."/>
            <person name="Lemieux C."/>
        </authorList>
    </citation>
    <scope>NUCLEOTIDE SEQUENCE [LARGE SCALE GENOMIC DNA]</scope>
    <source>
        <strain evidence="15 16">CCMP1205</strain>
    </source>
</reference>
<evidence type="ECO:0000256" key="9">
    <source>
        <dbReference type="ARBA" id="ARBA00023006"/>
    </source>
</evidence>
<name>A0A5B8MQI2_9CHLO</name>
<accession>A0A5B8MQI2</accession>
<dbReference type="SUPFAM" id="SSF54001">
    <property type="entry name" value="Cysteine proteinases"/>
    <property type="match status" value="1"/>
</dbReference>
<dbReference type="PANTHER" id="PTHR22624">
    <property type="entry name" value="CYSTEINE PROTEASE ATG4"/>
    <property type="match status" value="1"/>
</dbReference>
<sequence length="441" mass="48435">MDWARYLATERGDHGSSASEVGTSQGGVGVVQRSLSLTERTRLNLSHTWYSLVETFGLQRLRAIVSGVSTLPETVEPLFLLGERYESLRKGESETEDEEEVRQRTERFAEDMASRAWVTYRSGFSPLGPSLLTTDAGWGCTIRSGQMLLLNCLFVHFKGRRWRRSGAEDKVVGAGRLSKVKETDVLSMFFDSPSPKHSLSIHNIVREGASFGIVPGHWVGPYVLCQTFNKIFNKGGNSRAAEFLEAPIAMHLVAEAGGIPTLYRSRGYEAAGPSPWKPLLTLIPVTLGVTPSINPCYVPQILTVLSMPQSVGIIGGKPGSSVYVIGRQSDRILYLDPHTLKPCYSEGGKGQGTTDAQGEGEDIADSYFCDAIHHMLCGKLDPSLALGFYCRTKEDFNDLYGRLEALATKHPTTSLVSLAEEPQPEKDYNGLSTEIEGFQLY</sequence>
<dbReference type="InterPro" id="IPR046792">
    <property type="entry name" value="Peptidase_C54_cat"/>
</dbReference>
<evidence type="ECO:0000313" key="15">
    <source>
        <dbReference type="EMBL" id="QDZ21562.1"/>
    </source>
</evidence>
<keyword evidence="9 13" id="KW-0072">Autophagy</keyword>
<dbReference type="PANTHER" id="PTHR22624:SF49">
    <property type="entry name" value="CYSTEINE PROTEASE"/>
    <property type="match status" value="1"/>
</dbReference>
<dbReference type="GO" id="GO:0034727">
    <property type="term" value="P:piecemeal microautophagy of the nucleus"/>
    <property type="evidence" value="ECO:0007669"/>
    <property type="project" value="TreeGrafter"/>
</dbReference>
<evidence type="ECO:0000256" key="8">
    <source>
        <dbReference type="ARBA" id="ARBA00022927"/>
    </source>
</evidence>
<keyword evidence="16" id="KW-1185">Reference proteome</keyword>
<dbReference type="OrthoDB" id="2960936at2759"/>
<dbReference type="AlphaFoldDB" id="A0A5B8MQI2"/>
<dbReference type="EMBL" id="CP031039">
    <property type="protein sequence ID" value="QDZ21562.1"/>
    <property type="molecule type" value="Genomic_DNA"/>
</dbReference>
<evidence type="ECO:0000256" key="1">
    <source>
        <dbReference type="ARBA" id="ARBA00004496"/>
    </source>
</evidence>
<dbReference type="GO" id="GO:0015031">
    <property type="term" value="P:protein transport"/>
    <property type="evidence" value="ECO:0007669"/>
    <property type="project" value="UniProtKB-KW"/>
</dbReference>
<evidence type="ECO:0000256" key="5">
    <source>
        <dbReference type="ARBA" id="ARBA00022670"/>
    </source>
</evidence>
<dbReference type="EC" id="3.4.22.-" evidence="13"/>
<comment type="subcellular location">
    <subcellularLocation>
        <location evidence="1 13">Cytoplasm</location>
    </subcellularLocation>
</comment>
<dbReference type="GO" id="GO:0000423">
    <property type="term" value="P:mitophagy"/>
    <property type="evidence" value="ECO:0007669"/>
    <property type="project" value="TreeGrafter"/>
</dbReference>
<dbReference type="GO" id="GO:0004197">
    <property type="term" value="F:cysteine-type endopeptidase activity"/>
    <property type="evidence" value="ECO:0007669"/>
    <property type="project" value="TreeGrafter"/>
</dbReference>